<accession>A0A2I1DHX1</accession>
<proteinExistence type="predicted"/>
<sequence>MQRDSAPQEKLGTPAAPKYGQWVQTERKAHEAWANLTMRKPRAGILLHHLVANMGHQNAVVISQKTLAGLMGVTDRTVRNAVSDLVAERWIQVIKLNGPGSVSAYVVNDRVAWGQPRGEMVLSVFSAAVVADRSDQDPSTVDTTDLRRIPVLYPGEQQLPAGPGEPPPSQPILDGLEPDLPFLQAETPVKSPKNAVDDDQIPLIE</sequence>
<comment type="caution">
    <text evidence="2">The sequence shown here is derived from an EMBL/GenBank/DDBJ whole genome shotgun (WGS) entry which is preliminary data.</text>
</comment>
<evidence type="ECO:0000256" key="1">
    <source>
        <dbReference type="SAM" id="MobiDB-lite"/>
    </source>
</evidence>
<gene>
    <name evidence="2" type="ORF">B1757_14775</name>
</gene>
<dbReference type="InParanoid" id="A0A2I1DHX1"/>
<feature type="region of interest" description="Disordered" evidence="1">
    <location>
        <begin position="155"/>
        <end position="205"/>
    </location>
</feature>
<dbReference type="EMBL" id="MXAV01000059">
    <property type="protein sequence ID" value="PKY09463.1"/>
    <property type="molecule type" value="Genomic_DNA"/>
</dbReference>
<dbReference type="Proteomes" id="UP000234329">
    <property type="component" value="Unassembled WGS sequence"/>
</dbReference>
<reference evidence="2 3" key="1">
    <citation type="submission" date="2017-03" db="EMBL/GenBank/DDBJ databases">
        <title>Draft genime sequence of the acidophilic sulfur-oxidizing bacterium Acidithiobacillus sp. SH, isolated from seawater.</title>
        <authorList>
            <person name="Sharmin S."/>
            <person name="Tokuhisa M."/>
            <person name="Kanao T."/>
            <person name="Kamimura K."/>
        </authorList>
    </citation>
    <scope>NUCLEOTIDE SEQUENCE [LARGE SCALE GENOMIC DNA]</scope>
    <source>
        <strain evidence="2 3">SH</strain>
    </source>
</reference>
<evidence type="ECO:0000313" key="3">
    <source>
        <dbReference type="Proteomes" id="UP000234329"/>
    </source>
</evidence>
<evidence type="ECO:0000313" key="2">
    <source>
        <dbReference type="EMBL" id="PKY09463.1"/>
    </source>
</evidence>
<organism evidence="2 3">
    <name type="scientific">Acidithiobacillus marinus</name>
    <dbReference type="NCBI Taxonomy" id="187490"/>
    <lineage>
        <taxon>Bacteria</taxon>
        <taxon>Pseudomonadati</taxon>
        <taxon>Pseudomonadota</taxon>
        <taxon>Acidithiobacillia</taxon>
        <taxon>Acidithiobacillales</taxon>
        <taxon>Acidithiobacillaceae</taxon>
        <taxon>Acidithiobacillus</taxon>
    </lineage>
</organism>
<protein>
    <submittedName>
        <fullName evidence="2">Helix-turn-helix domain-containing protein</fullName>
    </submittedName>
</protein>
<keyword evidence="3" id="KW-1185">Reference proteome</keyword>
<dbReference type="AlphaFoldDB" id="A0A2I1DHX1"/>
<name>A0A2I1DHX1_9PROT</name>